<dbReference type="EMBL" id="JANRMS010003249">
    <property type="protein sequence ID" value="KAJ3519050.1"/>
    <property type="molecule type" value="Genomic_DNA"/>
</dbReference>
<evidence type="ECO:0000313" key="2">
    <source>
        <dbReference type="Proteomes" id="UP001148629"/>
    </source>
</evidence>
<gene>
    <name evidence="1" type="ORF">NM208_g14285</name>
</gene>
<evidence type="ECO:0000313" key="1">
    <source>
        <dbReference type="EMBL" id="KAJ3519050.1"/>
    </source>
</evidence>
<proteinExistence type="predicted"/>
<organism evidence="1 2">
    <name type="scientific">Fusarium decemcellulare</name>
    <dbReference type="NCBI Taxonomy" id="57161"/>
    <lineage>
        <taxon>Eukaryota</taxon>
        <taxon>Fungi</taxon>
        <taxon>Dikarya</taxon>
        <taxon>Ascomycota</taxon>
        <taxon>Pezizomycotina</taxon>
        <taxon>Sordariomycetes</taxon>
        <taxon>Hypocreomycetidae</taxon>
        <taxon>Hypocreales</taxon>
        <taxon>Nectriaceae</taxon>
        <taxon>Fusarium</taxon>
        <taxon>Fusarium decemcellulare species complex</taxon>
    </lineage>
</organism>
<dbReference type="Proteomes" id="UP001148629">
    <property type="component" value="Unassembled WGS sequence"/>
</dbReference>
<sequence>MTGTVIITGANGSLALGFVDHLLSTYPSYTLLATVRNPSQASDANTAKLAKIISSKNTSRAHIEALDLASLASVRSFAETTAKRIATGEIPPISALVCNAMTWSLSEQLYTPDGMERTFQVGHLSQYLLVLKLLGSMAKDGRIVLLGSTAHYTDRPNPLAKLIAEFPEDVNLLIKPTPDEPGQEHDRGFQRYGTTKLANVMLMHDLNEKLQKVRA</sequence>
<name>A0ACC1RI25_9HYPO</name>
<accession>A0ACC1RI25</accession>
<comment type="caution">
    <text evidence="1">The sequence shown here is derived from an EMBL/GenBank/DDBJ whole genome shotgun (WGS) entry which is preliminary data.</text>
</comment>
<keyword evidence="2" id="KW-1185">Reference proteome</keyword>
<reference evidence="1" key="1">
    <citation type="submission" date="2022-08" db="EMBL/GenBank/DDBJ databases">
        <title>Genome Sequence of Fusarium decemcellulare.</title>
        <authorList>
            <person name="Buettner E."/>
        </authorList>
    </citation>
    <scope>NUCLEOTIDE SEQUENCE</scope>
    <source>
        <strain evidence="1">Babe19</strain>
    </source>
</reference>
<protein>
    <submittedName>
        <fullName evidence="1">Uncharacterized protein</fullName>
    </submittedName>
</protein>